<evidence type="ECO:0000313" key="1">
    <source>
        <dbReference type="EMBL" id="MBN7803109.1"/>
    </source>
</evidence>
<dbReference type="RefSeq" id="WP_206571108.1">
    <property type="nucleotide sequence ID" value="NZ_JAFKCW010000005.1"/>
</dbReference>
<dbReference type="Proteomes" id="UP000664698">
    <property type="component" value="Unassembled WGS sequence"/>
</dbReference>
<dbReference type="EMBL" id="JAFKCW010000005">
    <property type="protein sequence ID" value="MBN7803109.1"/>
    <property type="molecule type" value="Genomic_DNA"/>
</dbReference>
<proteinExistence type="predicted"/>
<keyword evidence="2" id="KW-1185">Reference proteome</keyword>
<evidence type="ECO:0008006" key="3">
    <source>
        <dbReference type="Google" id="ProtNLM"/>
    </source>
</evidence>
<protein>
    <recommendedName>
        <fullName evidence="3">Outer membrane protein beta-barrel domain-containing protein</fullName>
    </recommendedName>
</protein>
<name>A0ABS3BUY9_9BACT</name>
<gene>
    <name evidence="1" type="ORF">J0A67_19705</name>
</gene>
<evidence type="ECO:0000313" key="2">
    <source>
        <dbReference type="Proteomes" id="UP000664698"/>
    </source>
</evidence>
<sequence>MKTLLNVLVLLYVGTRLTACGPVLYSNVGQNVPLLQEKGDLGGQIAYSGSYGAWDAEGIGIQGAYALTEKVGIISSFYSLNEVNDPNNEWEGNGSYFEVGSGLFGGNPQKKLMYEGYIGLGIGSIKNQSLVTSGEYINVKYLKPFIQPSVGFATKYFDLALTPRIAYLNYTSRNDYWFDPNSALNTPGDFFDQNGSRLLFEPGILLRGGFPGAKLELQYNFSSIKEKSENYFVNNEVYISIGIRFLIAERTKGKEKK</sequence>
<reference evidence="1 2" key="1">
    <citation type="submission" date="2021-03" db="EMBL/GenBank/DDBJ databases">
        <title>novel species isolated from a fishpond in China.</title>
        <authorList>
            <person name="Lu H."/>
            <person name="Cai Z."/>
        </authorList>
    </citation>
    <scope>NUCLEOTIDE SEQUENCE [LARGE SCALE GENOMIC DNA]</scope>
    <source>
        <strain evidence="1 2">JCM 31546</strain>
    </source>
</reference>
<accession>A0ABS3BUY9</accession>
<comment type="caution">
    <text evidence="1">The sequence shown here is derived from an EMBL/GenBank/DDBJ whole genome shotgun (WGS) entry which is preliminary data.</text>
</comment>
<organism evidence="1 2">
    <name type="scientific">Algoriphagus aestuariicola</name>
    <dbReference type="NCBI Taxonomy" id="1852016"/>
    <lineage>
        <taxon>Bacteria</taxon>
        <taxon>Pseudomonadati</taxon>
        <taxon>Bacteroidota</taxon>
        <taxon>Cytophagia</taxon>
        <taxon>Cytophagales</taxon>
        <taxon>Cyclobacteriaceae</taxon>
        <taxon>Algoriphagus</taxon>
    </lineage>
</organism>